<evidence type="ECO:0000313" key="2">
    <source>
        <dbReference type="EMBL" id="AIM27136.1"/>
    </source>
</evidence>
<sequence>MEEVGVIDLGYNSIRLSVFQRLSQNSFRTVGSMKDFTRLGDGVDEGGEIKEERIAEAENVLSKFRSVLERRGIEEVYPLGTSAFRLARNGEEVAKRLSRSLGHDIRIIPGEEEGRLAALGSINSLPFTDGVIFELGGGSLELVYVRGREMGQVYHFPLGALRLAKVFKNQESIRKEVRNYLYSLPSWLPPTVVGSGGNVRSIGRFLMKIGGIKFKHVHGFQVPSSQIRSLNKTFWSMDEKEIGALPGIGQERSVTVKSAILVIEELVNLFDAPTLTISEFGMREGRVMKAEELSLSKLRDNWLEAFSSFMGVRPPFDLFLETEKITGSELAGMASFLSHVFMESGWEDPFTACYEYLVESLFPGFMKRDLALVALICKGVNKKLRKKDFTKLGIDGKIDKVAEMSKVVKTLNKRYPLGVY</sequence>
<dbReference type="Gene3D" id="3.30.420.150">
    <property type="entry name" value="Exopolyphosphatase. Domain 2"/>
    <property type="match status" value="1"/>
</dbReference>
<evidence type="ECO:0000313" key="8">
    <source>
        <dbReference type="Proteomes" id="UP000029084"/>
    </source>
</evidence>
<reference evidence="10 11" key="2">
    <citation type="journal article" date="2015" name="Genome Announc.">
        <title>Complete Genome Sequences of Evolved Arsenate-Resistant Metallosphaera sedula Strains.</title>
        <authorList>
            <person name="Ai C."/>
            <person name="McCarthy S."/>
            <person name="Schackwitz W."/>
            <person name="Martin J."/>
            <person name="Lipzen A."/>
            <person name="Blum P."/>
        </authorList>
    </citation>
    <scope>NUCLEOTIDE SEQUENCE [LARGE SCALE GENOMIC DNA]</scope>
    <source>
        <strain evidence="5 11">ARS120-1</strain>
        <strain evidence="6 10">ARS120-2</strain>
        <strain evidence="3 13">ARS50-1</strain>
        <strain evidence="4 12">ARS50-2</strain>
    </source>
</reference>
<evidence type="ECO:0000313" key="7">
    <source>
        <dbReference type="EMBL" id="AKV83020.1"/>
    </source>
</evidence>
<dbReference type="Pfam" id="PF02541">
    <property type="entry name" value="Ppx-GppA"/>
    <property type="match status" value="1"/>
</dbReference>
<dbReference type="EMBL" id="CP008822">
    <property type="protein sequence ID" value="AIM27136.1"/>
    <property type="molecule type" value="Genomic_DNA"/>
</dbReference>
<dbReference type="Proteomes" id="UP000056255">
    <property type="component" value="Chromosome"/>
</dbReference>
<evidence type="ECO:0000313" key="13">
    <source>
        <dbReference type="Proteomes" id="UP000068832"/>
    </source>
</evidence>
<dbReference type="CDD" id="cd24052">
    <property type="entry name" value="ASKHA_NBD_HpPPX-GppA-like"/>
    <property type="match status" value="1"/>
</dbReference>
<dbReference type="Proteomes" id="UP000029084">
    <property type="component" value="Chromosome"/>
</dbReference>
<dbReference type="Proteomes" id="UP000061362">
    <property type="component" value="Chromosome"/>
</dbReference>
<reference evidence="2 8" key="1">
    <citation type="journal article" date="2014" name="J. Bacteriol.">
        <title>Role of an Archaeal PitA Transporter in the Copper and Arsenic Resistance of Metallosphaera sedula, an Extreme Thermoacidophile.</title>
        <authorList>
            <person name="McCarthy S."/>
            <person name="Ai C."/>
            <person name="Wheaton G."/>
            <person name="Tevatia R."/>
            <person name="Eckrich V."/>
            <person name="Kelly R."/>
            <person name="Blum P."/>
        </authorList>
    </citation>
    <scope>NUCLEOTIDE SEQUENCE [LARGE SCALE GENOMIC DNA]</scope>
    <source>
        <strain evidence="2 8">CuR1</strain>
    </source>
</reference>
<dbReference type="Proteomes" id="UP000062398">
    <property type="component" value="Chromosome"/>
</dbReference>
<dbReference type="EMBL" id="CP012173">
    <property type="protein sequence ID" value="AKV76280.1"/>
    <property type="molecule type" value="Genomic_DNA"/>
</dbReference>
<evidence type="ECO:0000313" key="12">
    <source>
        <dbReference type="Proteomes" id="UP000062475"/>
    </source>
</evidence>
<name>A0A088E4A9_9CREN</name>
<dbReference type="EMBL" id="CP012174">
    <property type="protein sequence ID" value="AKV78532.1"/>
    <property type="molecule type" value="Genomic_DNA"/>
</dbReference>
<dbReference type="GO" id="GO:0006357">
    <property type="term" value="P:regulation of transcription by RNA polymerase II"/>
    <property type="evidence" value="ECO:0007669"/>
    <property type="project" value="TreeGrafter"/>
</dbReference>
<dbReference type="InterPro" id="IPR003695">
    <property type="entry name" value="Ppx_GppA_N"/>
</dbReference>
<accession>A0A088E4A9</accession>
<dbReference type="Proteomes" id="UP000062475">
    <property type="component" value="Chromosome"/>
</dbReference>
<dbReference type="GeneID" id="91755450"/>
<evidence type="ECO:0000313" key="11">
    <source>
        <dbReference type="Proteomes" id="UP000062398"/>
    </source>
</evidence>
<dbReference type="PANTHER" id="PTHR30005:SF0">
    <property type="entry name" value="RETROGRADE REGULATION PROTEIN 2"/>
    <property type="match status" value="1"/>
</dbReference>
<proteinExistence type="predicted"/>
<dbReference type="PATRIC" id="fig|43687.5.peg.1015"/>
<evidence type="ECO:0000313" key="10">
    <source>
        <dbReference type="Proteomes" id="UP000061362"/>
    </source>
</evidence>
<dbReference type="OMA" id="IGCVRMT"/>
<organism evidence="2 8">
    <name type="scientific">Metallosphaera sedula</name>
    <dbReference type="NCBI Taxonomy" id="43687"/>
    <lineage>
        <taxon>Archaea</taxon>
        <taxon>Thermoproteota</taxon>
        <taxon>Thermoprotei</taxon>
        <taxon>Sulfolobales</taxon>
        <taxon>Sulfolobaceae</taxon>
        <taxon>Metallosphaera</taxon>
    </lineage>
</organism>
<evidence type="ECO:0000313" key="4">
    <source>
        <dbReference type="EMBL" id="AKV76280.1"/>
    </source>
</evidence>
<evidence type="ECO:0000259" key="1">
    <source>
        <dbReference type="Pfam" id="PF02541"/>
    </source>
</evidence>
<dbReference type="Proteomes" id="UP000068832">
    <property type="component" value="Chromosome"/>
</dbReference>
<evidence type="ECO:0000313" key="3">
    <source>
        <dbReference type="EMBL" id="AKV74041.1"/>
    </source>
</evidence>
<dbReference type="OrthoDB" id="10802at2157"/>
<dbReference type="AlphaFoldDB" id="A0A088E4A9"/>
<dbReference type="Gene3D" id="3.30.420.40">
    <property type="match status" value="1"/>
</dbReference>
<dbReference type="EMBL" id="CP012176">
    <property type="protein sequence ID" value="AKV83020.1"/>
    <property type="molecule type" value="Genomic_DNA"/>
</dbReference>
<dbReference type="InterPro" id="IPR050273">
    <property type="entry name" value="GppA/Ppx_hydrolase"/>
</dbReference>
<dbReference type="InterPro" id="IPR043129">
    <property type="entry name" value="ATPase_NBD"/>
</dbReference>
<dbReference type="PANTHER" id="PTHR30005">
    <property type="entry name" value="EXOPOLYPHOSPHATASE"/>
    <property type="match status" value="1"/>
</dbReference>
<reference evidence="7 9" key="3">
    <citation type="submission" date="2015-07" db="EMBL/GenBank/DDBJ databases">
        <title>Physiological, transcriptional responses and genome re-sequencing of acid resistant extremely thermoacidophilic Metallosphaera sedula SARC-M1.</title>
        <authorList>
            <person name="Ai C."/>
            <person name="McCarthy S."/>
            <person name="Eckrich V."/>
            <person name="Rudrappa D."/>
            <person name="Qiu G."/>
            <person name="Blum P."/>
        </authorList>
    </citation>
    <scope>NUCLEOTIDE SEQUENCE [LARGE SCALE GENOMIC DNA]</scope>
    <source>
        <strain evidence="7 9">SARC-M1</strain>
    </source>
</reference>
<gene>
    <name evidence="2" type="ORF">HA72_0981</name>
    <name evidence="3" type="ORF">MsedA_0995</name>
    <name evidence="4" type="ORF">MsedB_0996</name>
    <name evidence="5" type="ORF">MsedC_0995</name>
    <name evidence="6" type="ORF">MsedD_0996</name>
    <name evidence="7" type="ORF">MsedE_0996</name>
</gene>
<dbReference type="RefSeq" id="WP_012020937.1">
    <property type="nucleotide sequence ID" value="NZ_CP008822.1"/>
</dbReference>
<dbReference type="EMBL" id="CP012175">
    <property type="protein sequence ID" value="AKV80777.1"/>
    <property type="molecule type" value="Genomic_DNA"/>
</dbReference>
<dbReference type="SUPFAM" id="SSF53067">
    <property type="entry name" value="Actin-like ATPase domain"/>
    <property type="match status" value="2"/>
</dbReference>
<feature type="domain" description="Ppx/GppA phosphatase N-terminal" evidence="1">
    <location>
        <begin position="24"/>
        <end position="289"/>
    </location>
</feature>
<dbReference type="EMBL" id="CP012172">
    <property type="protein sequence ID" value="AKV74041.1"/>
    <property type="molecule type" value="Genomic_DNA"/>
</dbReference>
<evidence type="ECO:0000313" key="9">
    <source>
        <dbReference type="Proteomes" id="UP000056255"/>
    </source>
</evidence>
<evidence type="ECO:0000313" key="5">
    <source>
        <dbReference type="EMBL" id="AKV78532.1"/>
    </source>
</evidence>
<protein>
    <submittedName>
        <fullName evidence="2 3">Phosphatase</fullName>
    </submittedName>
</protein>
<evidence type="ECO:0000313" key="6">
    <source>
        <dbReference type="EMBL" id="AKV80777.1"/>
    </source>
</evidence>